<evidence type="ECO:0000256" key="4">
    <source>
        <dbReference type="ARBA" id="ARBA00022722"/>
    </source>
</evidence>
<feature type="compositionally biased region" description="Basic and acidic residues" evidence="11">
    <location>
        <begin position="322"/>
        <end position="351"/>
    </location>
</feature>
<feature type="region of interest" description="Disordered" evidence="11">
    <location>
        <begin position="278"/>
        <end position="356"/>
    </location>
</feature>
<dbReference type="SUPFAM" id="SSF55979">
    <property type="entry name" value="DNA clamp"/>
    <property type="match status" value="1"/>
</dbReference>
<dbReference type="KEGG" id="lak:106175912"/>
<name>A0A1S3JTY2_LINAN</name>
<dbReference type="PANTHER" id="PTHR15237">
    <property type="entry name" value="DNA REPAIR PROTEIN RAD9"/>
    <property type="match status" value="1"/>
</dbReference>
<protein>
    <recommendedName>
        <fullName evidence="10">Cell cycle checkpoint control protein</fullName>
    </recommendedName>
</protein>
<keyword evidence="5" id="KW-0227">DNA damage</keyword>
<evidence type="ECO:0000256" key="8">
    <source>
        <dbReference type="ARBA" id="ARBA00023242"/>
    </source>
</evidence>
<dbReference type="PANTHER" id="PTHR15237:SF0">
    <property type="entry name" value="CELL CYCLE CHECKPOINT CONTROL PROTEIN"/>
    <property type="match status" value="1"/>
</dbReference>
<evidence type="ECO:0000256" key="7">
    <source>
        <dbReference type="ARBA" id="ARBA00022839"/>
    </source>
</evidence>
<dbReference type="FunCoup" id="A0A1S3JTY2">
    <property type="interactions" value="1394"/>
</dbReference>
<evidence type="ECO:0000256" key="9">
    <source>
        <dbReference type="ARBA" id="ARBA00059283"/>
    </source>
</evidence>
<keyword evidence="4" id="KW-0540">Nuclease</keyword>
<feature type="compositionally biased region" description="Polar residues" evidence="11">
    <location>
        <begin position="278"/>
        <end position="297"/>
    </location>
</feature>
<reference evidence="13" key="1">
    <citation type="submission" date="2025-08" db="UniProtKB">
        <authorList>
            <consortium name="RefSeq"/>
        </authorList>
    </citation>
    <scope>IDENTIFICATION</scope>
    <source>
        <tissue evidence="13">Gonads</tissue>
    </source>
</reference>
<evidence type="ECO:0000313" key="13">
    <source>
        <dbReference type="RefSeq" id="XP_013413534.1"/>
    </source>
</evidence>
<dbReference type="InterPro" id="IPR007268">
    <property type="entry name" value="Rad9/Ddc1"/>
</dbReference>
<gene>
    <name evidence="13" type="primary">LOC106175912</name>
</gene>
<dbReference type="InterPro" id="IPR026584">
    <property type="entry name" value="Rad9"/>
</dbReference>
<evidence type="ECO:0000256" key="2">
    <source>
        <dbReference type="ARBA" id="ARBA00008494"/>
    </source>
</evidence>
<comment type="function">
    <text evidence="9">Component of the 9-1-1 cell-cycle checkpoint response complex that plays a major role in DNA repair. The 9-1-1 complex is recruited to DNA lesion upon damage by the RAD17-replication factor C (RFC) clamp loader complex. Acts then as a sliding clamp platform on DNA for several proteins involved in long-patch base excision repair (LP-BER). The 9-1-1 complex stimulates DNA polymerase beta (POLB) activity by increasing its affinity for the 3'-OH end of the primer-template and stabilizes POLB to those sites where LP-BER proceeds; endonuclease FEN1 cleavage activity on substrates with double, nick, or gap flaps of distinct sequences and lengths; and DNA ligase I (LIG1) on long-patch base excision repair substrates. The 9-1-1 complex is necessary for the recruitment of RHNO1 to sites of double-stranded breaks (DSB) occurring during the S phase. RAD9A possesses 3'-&gt;5' double stranded DNA exonuclease activity.</text>
</comment>
<evidence type="ECO:0000256" key="3">
    <source>
        <dbReference type="ARBA" id="ARBA00022553"/>
    </source>
</evidence>
<evidence type="ECO:0000256" key="1">
    <source>
        <dbReference type="ARBA" id="ARBA00004123"/>
    </source>
</evidence>
<feature type="region of interest" description="Disordered" evidence="11">
    <location>
        <begin position="411"/>
        <end position="475"/>
    </location>
</feature>
<evidence type="ECO:0000256" key="10">
    <source>
        <dbReference type="PIRNR" id="PIRNR009303"/>
    </source>
</evidence>
<dbReference type="GO" id="GO:0000076">
    <property type="term" value="P:DNA replication checkpoint signaling"/>
    <property type="evidence" value="ECO:0007669"/>
    <property type="project" value="TreeGrafter"/>
</dbReference>
<dbReference type="RefSeq" id="XP_013413534.1">
    <property type="nucleotide sequence ID" value="XM_013558080.1"/>
</dbReference>
<dbReference type="GO" id="GO:0006281">
    <property type="term" value="P:DNA repair"/>
    <property type="evidence" value="ECO:0007669"/>
    <property type="project" value="UniProtKB-UniRule"/>
</dbReference>
<keyword evidence="3" id="KW-0597">Phosphoprotein</keyword>
<evidence type="ECO:0000256" key="11">
    <source>
        <dbReference type="SAM" id="MobiDB-lite"/>
    </source>
</evidence>
<dbReference type="GO" id="GO:0071479">
    <property type="term" value="P:cellular response to ionizing radiation"/>
    <property type="evidence" value="ECO:0007669"/>
    <property type="project" value="TreeGrafter"/>
</dbReference>
<accession>A0A1S3JTY2</accession>
<dbReference type="Gene3D" id="3.70.10.10">
    <property type="match status" value="1"/>
</dbReference>
<dbReference type="GO" id="GO:0030896">
    <property type="term" value="C:checkpoint clamp complex"/>
    <property type="evidence" value="ECO:0007669"/>
    <property type="project" value="UniProtKB-UniRule"/>
</dbReference>
<dbReference type="Pfam" id="PF04139">
    <property type="entry name" value="Rad9"/>
    <property type="match status" value="1"/>
</dbReference>
<dbReference type="CDD" id="cd00577">
    <property type="entry name" value="PCNA"/>
    <property type="match status" value="1"/>
</dbReference>
<dbReference type="STRING" id="7574.A0A1S3JTY2"/>
<feature type="compositionally biased region" description="Low complexity" evidence="11">
    <location>
        <begin position="451"/>
        <end position="460"/>
    </location>
</feature>
<keyword evidence="7" id="KW-0269">Exonuclease</keyword>
<comment type="subcellular location">
    <subcellularLocation>
        <location evidence="1">Nucleus</location>
    </subcellularLocation>
</comment>
<organism evidence="12 13">
    <name type="scientific">Lingula anatina</name>
    <name type="common">Brachiopod</name>
    <name type="synonym">Lingula unguis</name>
    <dbReference type="NCBI Taxonomy" id="7574"/>
    <lineage>
        <taxon>Eukaryota</taxon>
        <taxon>Metazoa</taxon>
        <taxon>Spiralia</taxon>
        <taxon>Lophotrochozoa</taxon>
        <taxon>Brachiopoda</taxon>
        <taxon>Linguliformea</taxon>
        <taxon>Lingulata</taxon>
        <taxon>Lingulida</taxon>
        <taxon>Linguloidea</taxon>
        <taxon>Lingulidae</taxon>
        <taxon>Lingula</taxon>
    </lineage>
</organism>
<dbReference type="PIRSF" id="PIRSF009303">
    <property type="entry name" value="Cell_cycle_RAD9"/>
    <property type="match status" value="1"/>
</dbReference>
<dbReference type="FunFam" id="3.70.10.10:FF:000005">
    <property type="entry name" value="Cell cycle checkpoint control protein"/>
    <property type="match status" value="1"/>
</dbReference>
<keyword evidence="12" id="KW-1185">Reference proteome</keyword>
<dbReference type="OMA" id="FEVFDMP"/>
<evidence type="ECO:0000256" key="5">
    <source>
        <dbReference type="ARBA" id="ARBA00022763"/>
    </source>
</evidence>
<dbReference type="AlphaFoldDB" id="A0A1S3JTY2"/>
<comment type="similarity">
    <text evidence="2 10">Belongs to the rad9 family.</text>
</comment>
<dbReference type="InParanoid" id="A0A1S3JTY2"/>
<keyword evidence="6" id="KW-0378">Hydrolase</keyword>
<sequence>MKCIIPGINVKVFGRAIHSLAKIGEELYLEPLEHGLALRTVNSSRSAYACFVFAPSFFQHYDDGSGQLNSQDSEEDVLRCKINMKSCLTVFKSLSTIERTVDRCKISLNLQESRLVFQLYCRHGIVKTHNLSFIECETLQAVFSKDLCPNAFTAQAKLLSDIVLNFQNNQEEVTLIMKPDKVLLKNYVEDEPDPKKVVHTELGLDPIEFDHFQSGVDTEVTFCLKELRAILAFAEVTALPVSAHFESAGKPIVFSIDSDPNFEGNIVLATLAEDLSTQDNATQQSTQNSQPINRSMPSTAAKRTSYSSKKSSVSSTSFGRRVSGENLERKMASGDAVKERQEKSSASKLDESTEGFRVIKPMMGVNNGGEGSTRNGRVNLLTRTEEDPWAQPSTSSPVIPLQNNKHLLHSVGADTSMPEVTPPGSDEDDEEDMVPGTPPSKKFKSLFFGLSQASSQASQQKEAPVLAEETDDEDS</sequence>
<proteinExistence type="inferred from homology"/>
<dbReference type="Proteomes" id="UP000085678">
    <property type="component" value="Unplaced"/>
</dbReference>
<feature type="compositionally biased region" description="Low complexity" evidence="11">
    <location>
        <begin position="298"/>
        <end position="321"/>
    </location>
</feature>
<dbReference type="OrthoDB" id="60092at2759"/>
<keyword evidence="8" id="KW-0539">Nucleus</keyword>
<dbReference type="GO" id="GO:0031573">
    <property type="term" value="P:mitotic intra-S DNA damage checkpoint signaling"/>
    <property type="evidence" value="ECO:0007669"/>
    <property type="project" value="TreeGrafter"/>
</dbReference>
<dbReference type="GeneID" id="106175912"/>
<evidence type="ECO:0000313" key="12">
    <source>
        <dbReference type="Proteomes" id="UP000085678"/>
    </source>
</evidence>
<dbReference type="GO" id="GO:0004527">
    <property type="term" value="F:exonuclease activity"/>
    <property type="evidence" value="ECO:0007669"/>
    <property type="project" value="UniProtKB-KW"/>
</dbReference>
<evidence type="ECO:0000256" key="6">
    <source>
        <dbReference type="ARBA" id="ARBA00022801"/>
    </source>
</evidence>
<dbReference type="InterPro" id="IPR046938">
    <property type="entry name" value="DNA_clamp_sf"/>
</dbReference>